<gene>
    <name evidence="2" type="ORF">F0L46_18240</name>
</gene>
<keyword evidence="1" id="KW-0732">Signal</keyword>
<feature type="chain" id="PRO_5023076021" description="TAXI family TRAP transporter solute-binding subunit" evidence="1">
    <location>
        <begin position="25"/>
        <end position="381"/>
    </location>
</feature>
<proteinExistence type="predicted"/>
<evidence type="ECO:0000313" key="3">
    <source>
        <dbReference type="Proteomes" id="UP000323142"/>
    </source>
</evidence>
<dbReference type="EMBL" id="VUOA01000033">
    <property type="protein sequence ID" value="KAA2235764.1"/>
    <property type="molecule type" value="Genomic_DNA"/>
</dbReference>
<dbReference type="RefSeq" id="WP_149820170.1">
    <property type="nucleotide sequence ID" value="NZ_VUOA01000033.1"/>
</dbReference>
<dbReference type="Proteomes" id="UP000323142">
    <property type="component" value="Unassembled WGS sequence"/>
</dbReference>
<organism evidence="2 3">
    <name type="scientific">Salinarimonas soli</name>
    <dbReference type="NCBI Taxonomy" id="1638099"/>
    <lineage>
        <taxon>Bacteria</taxon>
        <taxon>Pseudomonadati</taxon>
        <taxon>Pseudomonadota</taxon>
        <taxon>Alphaproteobacteria</taxon>
        <taxon>Hyphomicrobiales</taxon>
        <taxon>Salinarimonadaceae</taxon>
        <taxon>Salinarimonas</taxon>
    </lineage>
</organism>
<dbReference type="SUPFAM" id="SSF53850">
    <property type="entry name" value="Periplasmic binding protein-like II"/>
    <property type="match status" value="1"/>
</dbReference>
<comment type="caution">
    <text evidence="2">The sequence shown here is derived from an EMBL/GenBank/DDBJ whole genome shotgun (WGS) entry which is preliminary data.</text>
</comment>
<dbReference type="AlphaFoldDB" id="A0A5B2V9V2"/>
<sequence>MLRRRTFGLFVSLALALTGGSAVAQGAGQPAAGADRANAGTIGVISGGADGTYIRIAADLANVLDAESLRVLPIVGRGSLQNLRDIMYLRGVDVGIVQMDARQGLGEDRLQTAAHQRLRYIARLYNEELHILASREITDLRQLDGRKVNIDKVGSGTSLTAKILFDKLGIKPDFTHYDQSTSYERLRSGEIQAALYVAGRPVRGIAEFQGEGRFHLLPVPFDRAVAETYLPARFERADYPRLIDEGAAVETIAVGNVLAVFNWPQGSDRYRRVERFVDAFFSRFDEFALPGRHPKWREVNLGATVPGWERFKPAQDWLDRKERVASAPPEQKAAFQTFLDGRGNLVGSISMTEREALYQDFMRWQLSRTGKGTTQRAGAAP</sequence>
<feature type="signal peptide" evidence="1">
    <location>
        <begin position="1"/>
        <end position="24"/>
    </location>
</feature>
<accession>A0A5B2V9V2</accession>
<reference evidence="2 3" key="1">
    <citation type="submission" date="2019-09" db="EMBL/GenBank/DDBJ databases">
        <title>Salinarimonas rosea gen. nov., sp. nov., a new member of the a-2 subgroup of the Proteobacteria.</title>
        <authorList>
            <person name="Liu J."/>
        </authorList>
    </citation>
    <scope>NUCLEOTIDE SEQUENCE [LARGE SCALE GENOMIC DNA]</scope>
    <source>
        <strain evidence="2 3">BN140002</strain>
    </source>
</reference>
<dbReference type="PANTHER" id="PTHR42941:SF1">
    <property type="entry name" value="SLL1037 PROTEIN"/>
    <property type="match status" value="1"/>
</dbReference>
<reference evidence="2 3" key="2">
    <citation type="submission" date="2019-09" db="EMBL/GenBank/DDBJ databases">
        <authorList>
            <person name="Jin C."/>
        </authorList>
    </citation>
    <scope>NUCLEOTIDE SEQUENCE [LARGE SCALE GENOMIC DNA]</scope>
    <source>
        <strain evidence="2 3">BN140002</strain>
    </source>
</reference>
<keyword evidence="3" id="KW-1185">Reference proteome</keyword>
<evidence type="ECO:0000256" key="1">
    <source>
        <dbReference type="SAM" id="SignalP"/>
    </source>
</evidence>
<name>A0A5B2V9V2_9HYPH</name>
<dbReference type="Pfam" id="PF16868">
    <property type="entry name" value="NMT1_3"/>
    <property type="match status" value="1"/>
</dbReference>
<dbReference type="Gene3D" id="3.40.190.10">
    <property type="entry name" value="Periplasmic binding protein-like II"/>
    <property type="match status" value="2"/>
</dbReference>
<dbReference type="PANTHER" id="PTHR42941">
    <property type="entry name" value="SLL1037 PROTEIN"/>
    <property type="match status" value="1"/>
</dbReference>
<evidence type="ECO:0000313" key="2">
    <source>
        <dbReference type="EMBL" id="KAA2235764.1"/>
    </source>
</evidence>
<dbReference type="OrthoDB" id="8188218at2"/>
<evidence type="ECO:0008006" key="4">
    <source>
        <dbReference type="Google" id="ProtNLM"/>
    </source>
</evidence>
<protein>
    <recommendedName>
        <fullName evidence="4">TAXI family TRAP transporter solute-binding subunit</fullName>
    </recommendedName>
</protein>
<dbReference type="InterPro" id="IPR011852">
    <property type="entry name" value="TRAP_TAXI"/>
</dbReference>